<dbReference type="InterPro" id="IPR057027">
    <property type="entry name" value="TPR_mt"/>
</dbReference>
<reference evidence="6" key="1">
    <citation type="journal article" date="2013" name="BMC Genomics">
        <title>Genome and transcriptome sequencing of the halophilic fungus Wallemia ichthyophaga: haloadaptations present and absent.</title>
        <authorList>
            <person name="Zajc J."/>
            <person name="Liu Y."/>
            <person name="Dai W."/>
            <person name="Yang Z."/>
            <person name="Hu J."/>
            <person name="Gostincar C."/>
            <person name="Gunde-Cimerman N."/>
        </authorList>
    </citation>
    <scope>NUCLEOTIDE SEQUENCE [LARGE SCALE GENOMIC DNA]</scope>
    <source>
        <strain evidence="6">EXF-994 / CBS 113033</strain>
    </source>
</reference>
<dbReference type="AlphaFoldDB" id="R9AHI1"/>
<feature type="transmembrane region" description="Helical" evidence="3">
    <location>
        <begin position="435"/>
        <end position="454"/>
    </location>
</feature>
<dbReference type="InterPro" id="IPR002885">
    <property type="entry name" value="PPR_rpt"/>
</dbReference>
<gene>
    <name evidence="5" type="ORF">J056_003905</name>
</gene>
<protein>
    <recommendedName>
        <fullName evidence="4">Pentatricopeptide repeat-containing protein-mitochondrial domain-containing protein</fullName>
    </recommendedName>
</protein>
<proteinExistence type="predicted"/>
<dbReference type="RefSeq" id="XP_009267389.1">
    <property type="nucleotide sequence ID" value="XM_009269114.1"/>
</dbReference>
<dbReference type="OrthoDB" id="185373at2759"/>
<keyword evidence="6" id="KW-1185">Reference proteome</keyword>
<accession>R9AHI1</accession>
<keyword evidence="3" id="KW-0812">Transmembrane</keyword>
<dbReference type="KEGG" id="wic:J056_003905"/>
<keyword evidence="3" id="KW-0472">Membrane</keyword>
<feature type="repeat" description="PPR" evidence="2">
    <location>
        <begin position="256"/>
        <end position="290"/>
    </location>
</feature>
<feature type="transmembrane region" description="Helical" evidence="3">
    <location>
        <begin position="408"/>
        <end position="429"/>
    </location>
</feature>
<dbReference type="eggNOG" id="KOG4197">
    <property type="taxonomic scope" value="Eukaryota"/>
</dbReference>
<dbReference type="Pfam" id="PF23276">
    <property type="entry name" value="TPR_24"/>
    <property type="match status" value="1"/>
</dbReference>
<dbReference type="Proteomes" id="UP000014064">
    <property type="component" value="Unassembled WGS sequence"/>
</dbReference>
<dbReference type="GeneID" id="20376857"/>
<evidence type="ECO:0000256" key="2">
    <source>
        <dbReference type="PROSITE-ProRule" id="PRU00708"/>
    </source>
</evidence>
<evidence type="ECO:0000259" key="4">
    <source>
        <dbReference type="Pfam" id="PF23276"/>
    </source>
</evidence>
<dbReference type="PANTHER" id="PTHR33979:SF2">
    <property type="entry name" value="PEPTIDASE M50B-LIKE-DOMAIN-CONTAINING PROTEIN"/>
    <property type="match status" value="1"/>
</dbReference>
<evidence type="ECO:0000256" key="1">
    <source>
        <dbReference type="ARBA" id="ARBA00022737"/>
    </source>
</evidence>
<feature type="transmembrane region" description="Helical" evidence="3">
    <location>
        <begin position="534"/>
        <end position="555"/>
    </location>
</feature>
<organism evidence="5 6">
    <name type="scientific">Wallemia ichthyophaga (strain EXF-994 / CBS 113033)</name>
    <dbReference type="NCBI Taxonomy" id="1299270"/>
    <lineage>
        <taxon>Eukaryota</taxon>
        <taxon>Fungi</taxon>
        <taxon>Dikarya</taxon>
        <taxon>Basidiomycota</taxon>
        <taxon>Wallemiomycotina</taxon>
        <taxon>Wallemiomycetes</taxon>
        <taxon>Wallemiales</taxon>
        <taxon>Wallemiaceae</taxon>
        <taxon>Wallemia</taxon>
    </lineage>
</organism>
<dbReference type="NCBIfam" id="TIGR00756">
    <property type="entry name" value="PPR"/>
    <property type="match status" value="1"/>
</dbReference>
<dbReference type="EMBL" id="KE007229">
    <property type="protein sequence ID" value="EOR01669.1"/>
    <property type="molecule type" value="Genomic_DNA"/>
</dbReference>
<evidence type="ECO:0000313" key="5">
    <source>
        <dbReference type="EMBL" id="EOR01669.1"/>
    </source>
</evidence>
<dbReference type="InterPro" id="IPR011990">
    <property type="entry name" value="TPR-like_helical_dom_sf"/>
</dbReference>
<evidence type="ECO:0000256" key="3">
    <source>
        <dbReference type="SAM" id="Phobius"/>
    </source>
</evidence>
<dbReference type="Gene3D" id="1.25.40.10">
    <property type="entry name" value="Tetratricopeptide repeat domain"/>
    <property type="match status" value="1"/>
</dbReference>
<feature type="transmembrane region" description="Helical" evidence="3">
    <location>
        <begin position="459"/>
        <end position="478"/>
    </location>
</feature>
<feature type="domain" description="Pentatricopeptide repeat-containing protein-mitochondrial" evidence="4">
    <location>
        <begin position="116"/>
        <end position="247"/>
    </location>
</feature>
<dbReference type="InterPro" id="IPR049500">
    <property type="entry name" value="Peptidase_M50B-like"/>
</dbReference>
<name>R9AHI1_WALI9</name>
<dbReference type="Pfam" id="PF13398">
    <property type="entry name" value="Peptidase_M50B"/>
    <property type="match status" value="1"/>
</dbReference>
<keyword evidence="3" id="KW-1133">Transmembrane helix</keyword>
<dbReference type="PANTHER" id="PTHR33979">
    <property type="entry name" value="OS02G0221600 PROTEIN"/>
    <property type="match status" value="1"/>
</dbReference>
<sequence>MEQSGHTSSTAILDELIAYNTRRRSLEGCLKLLHSFSNTSQPSIQSITNVVSLASQLASPRLAFEIAIEFESSSPRSLTVDTWLTILRSAAHHHYMPAIEHAWSIVVAENGTAVDEGTCILVLNACARTSNPQLSTLVIASLRNQFIPLQEHHLAPVIEAHAKADNIKEPFILLGVMRQNKIAPQLETAQPILDVISKSVDSVDDAYYMLQDLQKEGEAIDISALNVIISASIKLGDIHRALSTFQEVDTFNLKPSTETYNILLSGCIDTSNRSLGDKLLTLMKKQGIQPDKRTFERLIVLCLTQSTYEDAFYYLEEMKSAGYIPPQSVYETLIRRCKSLGDSRYKVALEELRECQYKPSRSLMTFRWIIYPFKLLTVGFHEFSHAIAGKLTGAKIEKGGETRMRGGWSFISLPAGYLGSSLIGAILIAVGFDSFASKIACFVIAACFLVCIYWARRDWLCYVLLIVFAALLIAFWFIEHAIYLRYFILFVGVMSCLYSIWDIIDDTLIRKVPSSDAVQMSYAFHCIPSRGWGVLWLLQSVGFFACGVIVGIVAFKYQDQRARADIILAT</sequence>
<keyword evidence="1" id="KW-0677">Repeat</keyword>
<feature type="transmembrane region" description="Helical" evidence="3">
    <location>
        <begin position="484"/>
        <end position="501"/>
    </location>
</feature>
<evidence type="ECO:0000313" key="6">
    <source>
        <dbReference type="Proteomes" id="UP000014064"/>
    </source>
</evidence>
<dbReference type="PROSITE" id="PS51375">
    <property type="entry name" value="PPR"/>
    <property type="match status" value="2"/>
</dbReference>
<dbReference type="HOGENOM" id="CLU_478337_0_0_1"/>
<feature type="repeat" description="PPR" evidence="2">
    <location>
        <begin position="221"/>
        <end position="255"/>
    </location>
</feature>
<dbReference type="Pfam" id="PF13812">
    <property type="entry name" value="PPR_3"/>
    <property type="match status" value="1"/>
</dbReference>